<dbReference type="EMBL" id="CAEZUP010000070">
    <property type="protein sequence ID" value="CAB4617122.1"/>
    <property type="molecule type" value="Genomic_DNA"/>
</dbReference>
<sequence>MELRPFGMLTLGLGSDGLHMLGATPVGTRIIQEIVSARLEGERVNASLRGNAAADWLSVDAQGVATFDIRMTLETDDGAVLYLSYEGRADWSGGMGKAPVYVAMRFEAGDERYRWLNALQPVGKGTMAEGGGLLYEICELV</sequence>
<dbReference type="Pfam" id="PF11578">
    <property type="entry name" value="DUF3237"/>
    <property type="match status" value="1"/>
</dbReference>
<protein>
    <submittedName>
        <fullName evidence="1">Unannotated protein</fullName>
    </submittedName>
</protein>
<organism evidence="1">
    <name type="scientific">freshwater metagenome</name>
    <dbReference type="NCBI Taxonomy" id="449393"/>
    <lineage>
        <taxon>unclassified sequences</taxon>
        <taxon>metagenomes</taxon>
        <taxon>ecological metagenomes</taxon>
    </lineage>
</organism>
<proteinExistence type="predicted"/>
<dbReference type="AlphaFoldDB" id="A0A6J6HTA4"/>
<accession>A0A6J6HTA4</accession>
<name>A0A6J6HTA4_9ZZZZ</name>
<evidence type="ECO:0000313" key="1">
    <source>
        <dbReference type="EMBL" id="CAB4617122.1"/>
    </source>
</evidence>
<dbReference type="Gene3D" id="2.40.160.20">
    <property type="match status" value="1"/>
</dbReference>
<gene>
    <name evidence="1" type="ORF">UFOPK1835_01480</name>
</gene>
<reference evidence="1" key="1">
    <citation type="submission" date="2020-05" db="EMBL/GenBank/DDBJ databases">
        <authorList>
            <person name="Chiriac C."/>
            <person name="Salcher M."/>
            <person name="Ghai R."/>
            <person name="Kavagutti S V."/>
        </authorList>
    </citation>
    <scope>NUCLEOTIDE SEQUENCE</scope>
</reference>